<dbReference type="SUPFAM" id="SSF101473">
    <property type="entry name" value="DhaL-like"/>
    <property type="match status" value="1"/>
</dbReference>
<dbReference type="Proteomes" id="UP000636709">
    <property type="component" value="Unassembled WGS sequence"/>
</dbReference>
<dbReference type="PROSITE" id="PS51481">
    <property type="entry name" value="DHAK"/>
    <property type="match status" value="2"/>
</dbReference>
<dbReference type="Gene3D" id="3.40.50.10440">
    <property type="entry name" value="Dihydroxyacetone kinase, domain 1"/>
    <property type="match status" value="2"/>
</dbReference>
<evidence type="ECO:0000256" key="5">
    <source>
        <dbReference type="ARBA" id="ARBA00022840"/>
    </source>
</evidence>
<dbReference type="AlphaFoldDB" id="A0A835B6N9"/>
<organism evidence="7 8">
    <name type="scientific">Digitaria exilis</name>
    <dbReference type="NCBI Taxonomy" id="1010633"/>
    <lineage>
        <taxon>Eukaryota</taxon>
        <taxon>Viridiplantae</taxon>
        <taxon>Streptophyta</taxon>
        <taxon>Embryophyta</taxon>
        <taxon>Tracheophyta</taxon>
        <taxon>Spermatophyta</taxon>
        <taxon>Magnoliopsida</taxon>
        <taxon>Liliopsida</taxon>
        <taxon>Poales</taxon>
        <taxon>Poaceae</taxon>
        <taxon>PACMAD clade</taxon>
        <taxon>Panicoideae</taxon>
        <taxon>Panicodae</taxon>
        <taxon>Paniceae</taxon>
        <taxon>Anthephorinae</taxon>
        <taxon>Digitaria</taxon>
    </lineage>
</organism>
<dbReference type="PANTHER" id="PTHR28629">
    <property type="entry name" value="TRIOKINASE/FMN CYCLASE"/>
    <property type="match status" value="1"/>
</dbReference>
<dbReference type="Gene3D" id="1.25.40.340">
    <property type="match status" value="2"/>
</dbReference>
<dbReference type="GO" id="GO:0019563">
    <property type="term" value="P:glycerol catabolic process"/>
    <property type="evidence" value="ECO:0007669"/>
    <property type="project" value="TreeGrafter"/>
</dbReference>
<feature type="domain" description="DhaK" evidence="6">
    <location>
        <begin position="529"/>
        <end position="719"/>
    </location>
</feature>
<comment type="similarity">
    <text evidence="1">Belongs to the dihydroxyacetone kinase (DAK) family.</text>
</comment>
<comment type="caution">
    <text evidence="7">The sequence shown here is derived from an EMBL/GenBank/DDBJ whole genome shotgun (WGS) entry which is preliminary data.</text>
</comment>
<evidence type="ECO:0000256" key="4">
    <source>
        <dbReference type="ARBA" id="ARBA00022777"/>
    </source>
</evidence>
<dbReference type="Pfam" id="PF02734">
    <property type="entry name" value="Dak2"/>
    <property type="match status" value="1"/>
</dbReference>
<dbReference type="PANTHER" id="PTHR28629:SF4">
    <property type="entry name" value="TRIOKINASE_FMN CYCLASE"/>
    <property type="match status" value="1"/>
</dbReference>
<protein>
    <recommendedName>
        <fullName evidence="6">DhaK domain-containing protein</fullName>
    </recommendedName>
</protein>
<keyword evidence="3" id="KW-0547">Nucleotide-binding</keyword>
<dbReference type="Gene3D" id="3.30.1180.20">
    <property type="entry name" value="Dihydroxyacetone kinase, domain 2"/>
    <property type="match status" value="2"/>
</dbReference>
<dbReference type="FunFam" id="3.30.1180.20:FF:000001">
    <property type="entry name" value="Dihydroxyacetone kinase 1"/>
    <property type="match status" value="1"/>
</dbReference>
<evidence type="ECO:0000256" key="1">
    <source>
        <dbReference type="ARBA" id="ARBA00008757"/>
    </source>
</evidence>
<evidence type="ECO:0000256" key="2">
    <source>
        <dbReference type="ARBA" id="ARBA00022679"/>
    </source>
</evidence>
<keyword evidence="2" id="KW-0808">Transferase</keyword>
<dbReference type="EMBL" id="JACEFO010002197">
    <property type="protein sequence ID" value="KAF8674377.1"/>
    <property type="molecule type" value="Genomic_DNA"/>
</dbReference>
<dbReference type="FunFam" id="3.40.50.10440:FF:000001">
    <property type="entry name" value="Dihydroxyacetone kinase, DhaK subunit"/>
    <property type="match status" value="1"/>
</dbReference>
<evidence type="ECO:0000256" key="3">
    <source>
        <dbReference type="ARBA" id="ARBA00022741"/>
    </source>
</evidence>
<evidence type="ECO:0000313" key="8">
    <source>
        <dbReference type="Proteomes" id="UP000636709"/>
    </source>
</evidence>
<dbReference type="InterPro" id="IPR004006">
    <property type="entry name" value="DhaK_dom"/>
</dbReference>
<gene>
    <name evidence="7" type="ORF">HU200_048208</name>
</gene>
<evidence type="ECO:0000313" key="7">
    <source>
        <dbReference type="EMBL" id="KAF8674377.1"/>
    </source>
</evidence>
<proteinExistence type="inferred from homology"/>
<dbReference type="GO" id="GO:0005829">
    <property type="term" value="C:cytosol"/>
    <property type="evidence" value="ECO:0007669"/>
    <property type="project" value="TreeGrafter"/>
</dbReference>
<accession>A0A835B6N9</accession>
<name>A0A835B6N9_9POAL</name>
<sequence>MALQGKKLINNPDGNSLLLHFPHFSLNFDVVTEFIEGLVETYPGLQYLDGFPQIKVVLRADVERGTYDKVAVISGGGSGHEPAHAGFVGPGMLTAAVSGDVFASPPVDSILAAIRAVTGPKGCLLIVKNYTGDRLNFGLAAEQAKSEGYKMEMVIVGDDCALPPPRGIAGRRGLAGTILVHKVAGAAADAGLSLADVAAEAKHASEVVGTMGVALSVCTLPGQVTSDRLGPKQMELGLGIHGEPGVAVVELQPIDVVVEHVLKQILSQETQYLPITRGSNAVLLINGLGATPIMELMIAARKAVPELQLAYGIAVDRVYTGTLMTSLDMAGLSITIMKSDENILKRLDAPTKAPAWPVGSEGNRPPAKFPVPVPPSPSMKDDEILAQPQELSKEGCILEAAIEASATEIINLKDSLNEWDSKVGDGDCGTTMYRGATAILEDMNKRYDILFKAAYASLKQSAPAGDDPATAFIASAEAASAGAESTKQMQAKAGRSSYIAPDLLASIPDPGAMAAAAWYRAAALAVKKKLHDVVTQFIEGLAETYPGVQYLDGFPEIKVVLRSDVAVGTYDKVAVICGGGSGHEPAHGGFVGQGMLTAAVSGDVFTSPPVNSILAAIRAVTGPKGCLLVVTVAGAAADAGLPLEEVAEQARHASKLVGTVGVALSVCTLPGQETSDRLSPEQIELGLGIHGEPGAAVTELQPVDVVVSRVLKQILLPVS</sequence>
<keyword evidence="4" id="KW-0418">Kinase</keyword>
<dbReference type="InterPro" id="IPR036117">
    <property type="entry name" value="DhaL_dom_sf"/>
</dbReference>
<dbReference type="InterPro" id="IPR004007">
    <property type="entry name" value="DhaL_dom"/>
</dbReference>
<reference evidence="7" key="1">
    <citation type="submission" date="2020-07" db="EMBL/GenBank/DDBJ databases">
        <title>Genome sequence and genetic diversity analysis of an under-domesticated orphan crop, white fonio (Digitaria exilis).</title>
        <authorList>
            <person name="Bennetzen J.L."/>
            <person name="Chen S."/>
            <person name="Ma X."/>
            <person name="Wang X."/>
            <person name="Yssel A.E.J."/>
            <person name="Chaluvadi S.R."/>
            <person name="Johnson M."/>
            <person name="Gangashetty P."/>
            <person name="Hamidou F."/>
            <person name="Sanogo M.D."/>
            <person name="Zwaenepoel A."/>
            <person name="Wallace J."/>
            <person name="Van De Peer Y."/>
            <person name="Van Deynze A."/>
        </authorList>
    </citation>
    <scope>NUCLEOTIDE SEQUENCE</scope>
    <source>
        <tissue evidence="7">Leaves</tissue>
    </source>
</reference>
<keyword evidence="8" id="KW-1185">Reference proteome</keyword>
<feature type="domain" description="DhaK" evidence="6">
    <location>
        <begin position="26"/>
        <end position="356"/>
    </location>
</feature>
<dbReference type="GO" id="GO:0005524">
    <property type="term" value="F:ATP binding"/>
    <property type="evidence" value="ECO:0007669"/>
    <property type="project" value="UniProtKB-KW"/>
</dbReference>
<evidence type="ECO:0000259" key="6">
    <source>
        <dbReference type="PROSITE" id="PS51481"/>
    </source>
</evidence>
<dbReference type="InterPro" id="IPR050861">
    <property type="entry name" value="Dihydroxyacetone_Kinase"/>
</dbReference>
<dbReference type="Pfam" id="PF02733">
    <property type="entry name" value="Dak1"/>
    <property type="match status" value="2"/>
</dbReference>
<dbReference type="OrthoDB" id="1724672at2759"/>
<dbReference type="GO" id="GO:0004371">
    <property type="term" value="F:glycerone kinase activity"/>
    <property type="evidence" value="ECO:0007669"/>
    <property type="project" value="InterPro"/>
</dbReference>
<dbReference type="SUPFAM" id="SSF82549">
    <property type="entry name" value="DAK1/DegV-like"/>
    <property type="match status" value="2"/>
</dbReference>
<dbReference type="SMART" id="SM01120">
    <property type="entry name" value="Dak2"/>
    <property type="match status" value="1"/>
</dbReference>
<keyword evidence="5" id="KW-0067">ATP-binding</keyword>